<feature type="non-terminal residue" evidence="1">
    <location>
        <position position="177"/>
    </location>
</feature>
<dbReference type="Proteomes" id="UP001362999">
    <property type="component" value="Unassembled WGS sequence"/>
</dbReference>
<name>A0AAW0BM67_9AGAR</name>
<feature type="non-terminal residue" evidence="1">
    <location>
        <position position="1"/>
    </location>
</feature>
<organism evidence="1 2">
    <name type="scientific">Favolaschia claudopus</name>
    <dbReference type="NCBI Taxonomy" id="2862362"/>
    <lineage>
        <taxon>Eukaryota</taxon>
        <taxon>Fungi</taxon>
        <taxon>Dikarya</taxon>
        <taxon>Basidiomycota</taxon>
        <taxon>Agaricomycotina</taxon>
        <taxon>Agaricomycetes</taxon>
        <taxon>Agaricomycetidae</taxon>
        <taxon>Agaricales</taxon>
        <taxon>Marasmiineae</taxon>
        <taxon>Mycenaceae</taxon>
        <taxon>Favolaschia</taxon>
    </lineage>
</organism>
<evidence type="ECO:0000313" key="2">
    <source>
        <dbReference type="Proteomes" id="UP001362999"/>
    </source>
</evidence>
<sequence length="177" mass="19956">GVLETYCKETYDALKSQKDKMLADKPEALYPCETSVYSAITINLNDPRVSFDILQRIDPAVWCILTAAGDYNPDLGGQLILWDVGRVVRFPAGTCALIPAALVRFSFVKVRPDERQHTILQWAGVGIRRYFENGSREDGEFAMEASADEYRAREKKRRAMHADALRTFPLVKDVPEG</sequence>
<dbReference type="EMBL" id="JAWWNJ010000029">
    <property type="protein sequence ID" value="KAK7027688.1"/>
    <property type="molecule type" value="Genomic_DNA"/>
</dbReference>
<comment type="caution">
    <text evidence="1">The sequence shown here is derived from an EMBL/GenBank/DDBJ whole genome shotgun (WGS) entry which is preliminary data.</text>
</comment>
<gene>
    <name evidence="1" type="ORF">R3P38DRAFT_2421317</name>
</gene>
<dbReference type="AlphaFoldDB" id="A0AAW0BM67"/>
<proteinExistence type="predicted"/>
<accession>A0AAW0BM67</accession>
<reference evidence="1 2" key="1">
    <citation type="journal article" date="2024" name="J Genomics">
        <title>Draft genome sequencing and assembly of Favolaschia claudopus CIRM-BRFM 2984 isolated from oak limbs.</title>
        <authorList>
            <person name="Navarro D."/>
            <person name="Drula E."/>
            <person name="Chaduli D."/>
            <person name="Cazenave R."/>
            <person name="Ahrendt S."/>
            <person name="Wang J."/>
            <person name="Lipzen A."/>
            <person name="Daum C."/>
            <person name="Barry K."/>
            <person name="Grigoriev I.V."/>
            <person name="Favel A."/>
            <person name="Rosso M.N."/>
            <person name="Martin F."/>
        </authorList>
    </citation>
    <scope>NUCLEOTIDE SEQUENCE [LARGE SCALE GENOMIC DNA]</scope>
    <source>
        <strain evidence="1 2">CIRM-BRFM 2984</strain>
    </source>
</reference>
<protein>
    <submittedName>
        <fullName evidence="1">Uncharacterized protein</fullName>
    </submittedName>
</protein>
<evidence type="ECO:0000313" key="1">
    <source>
        <dbReference type="EMBL" id="KAK7027688.1"/>
    </source>
</evidence>
<keyword evidence="2" id="KW-1185">Reference proteome</keyword>